<comment type="caution">
    <text evidence="10">Lacks conserved residue(s) required for the propagation of feature annotation.</text>
</comment>
<evidence type="ECO:0000256" key="5">
    <source>
        <dbReference type="ARBA" id="ARBA00022723"/>
    </source>
</evidence>
<keyword evidence="13" id="KW-1185">Reference proteome</keyword>
<feature type="binding site" evidence="10">
    <location>
        <position position="164"/>
    </location>
    <ligand>
        <name>substrate</name>
    </ligand>
</feature>
<keyword evidence="4 10" id="KW-0441">Lipid A biosynthesis</keyword>
<evidence type="ECO:0000256" key="1">
    <source>
        <dbReference type="ARBA" id="ARBA00022475"/>
    </source>
</evidence>
<gene>
    <name evidence="10" type="primary">lpxH</name>
    <name evidence="12" type="ORF">J9253_08945</name>
</gene>
<sequence length="242" mass="27194">MVSWFIADLHLDTSRPAIIRLLITFLQQLKGRADALYILGDLFEYWVGDDALDSPAAAGFLPVVAELRELVDSGVALYFMHGNRDFLVGEQFAAATGCILLPEQHLMDLYGTPTLLLHGDTLCTDDVEYQQVRKLFRNPPWQQQFLALPLEARIRQAEAMRAQSRESMQGKAAAILDVNQQAVEAVFQQTGVSRIIHGHTHRPAVHDVALDGKMLQRVVLGDWHEDKGSFLRVDAEKMTLEF</sequence>
<keyword evidence="8 10" id="KW-0472">Membrane</keyword>
<keyword evidence="6 10" id="KW-0378">Hydrolase</keyword>
<dbReference type="InterPro" id="IPR043461">
    <property type="entry name" value="LpxH-like"/>
</dbReference>
<dbReference type="HAMAP" id="MF_00575">
    <property type="entry name" value="LpxH"/>
    <property type="match status" value="1"/>
</dbReference>
<evidence type="ECO:0000256" key="6">
    <source>
        <dbReference type="ARBA" id="ARBA00022801"/>
    </source>
</evidence>
<feature type="binding site" evidence="10">
    <location>
        <position position="8"/>
    </location>
    <ligand>
        <name>Mn(2+)</name>
        <dbReference type="ChEBI" id="CHEBI:29035"/>
        <label>1</label>
    </ligand>
</feature>
<comment type="cofactor">
    <cofactor evidence="10">
        <name>Mn(2+)</name>
        <dbReference type="ChEBI" id="CHEBI:29035"/>
    </cofactor>
    <text evidence="10">Binds 2 Mn(2+) ions per subunit in a binuclear metal center.</text>
</comment>
<feature type="binding site" evidence="10">
    <location>
        <position position="171"/>
    </location>
    <ligand>
        <name>substrate</name>
    </ligand>
</feature>
<feature type="binding site" evidence="10">
    <location>
        <position position="10"/>
    </location>
    <ligand>
        <name>Mn(2+)</name>
        <dbReference type="ChEBI" id="CHEBI:29035"/>
        <label>1</label>
    </ligand>
</feature>
<dbReference type="GO" id="GO:0016787">
    <property type="term" value="F:hydrolase activity"/>
    <property type="evidence" value="ECO:0007669"/>
    <property type="project" value="UniProtKB-KW"/>
</dbReference>
<dbReference type="Gene3D" id="3.60.21.10">
    <property type="match status" value="1"/>
</dbReference>
<accession>A0ABX7X060</accession>
<dbReference type="EMBL" id="CP072801">
    <property type="protein sequence ID" value="QTR48018.1"/>
    <property type="molecule type" value="Genomic_DNA"/>
</dbReference>
<keyword evidence="2 10" id="KW-0444">Lipid biosynthesis</keyword>
<feature type="binding site" evidence="10">
    <location>
        <position position="199"/>
    </location>
    <ligand>
        <name>substrate</name>
    </ligand>
</feature>
<comment type="pathway">
    <text evidence="10">Glycolipid biosynthesis; lipid IV(A) biosynthesis; lipid IV(A) from (3R)-3-hydroxytetradecanoyl-[acyl-carrier-protein] and UDP-N-acetyl-alpha-D-glucosamine: step 4/6.</text>
</comment>
<evidence type="ECO:0000313" key="12">
    <source>
        <dbReference type="EMBL" id="QTR48018.1"/>
    </source>
</evidence>
<dbReference type="EC" id="3.6.1.54" evidence="10"/>
<feature type="binding site" evidence="10">
    <location>
        <position position="41"/>
    </location>
    <ligand>
        <name>Mn(2+)</name>
        <dbReference type="ChEBI" id="CHEBI:29035"/>
        <label>2</label>
    </ligand>
</feature>
<feature type="binding site" evidence="10">
    <location>
        <position position="118"/>
    </location>
    <ligand>
        <name>Mn(2+)</name>
        <dbReference type="ChEBI" id="CHEBI:29035"/>
        <label>2</label>
    </ligand>
</feature>
<comment type="function">
    <text evidence="10">Hydrolyzes the pyrophosphate bond of UDP-2,3-diacylglucosamine to yield 2,3-diacylglucosamine 1-phosphate (lipid X) and UMP by catalyzing the attack of water at the alpha-P atom. Involved in the biosynthesis of lipid A, a phosphorylated glycolipid that anchors the lipopolysaccharide to the outer membrane of the cell.</text>
</comment>
<name>A0ABX7X060_9GAMM</name>
<feature type="binding site" evidence="10">
    <location>
        <position position="126"/>
    </location>
    <ligand>
        <name>substrate</name>
    </ligand>
</feature>
<feature type="binding site" evidence="10">
    <location>
        <position position="83"/>
    </location>
    <ligand>
        <name>Mn(2+)</name>
        <dbReference type="ChEBI" id="CHEBI:29035"/>
        <label>2</label>
    </ligand>
</feature>
<dbReference type="InterPro" id="IPR010138">
    <property type="entry name" value="UDP-diacylglucosamine_Hdrlase"/>
</dbReference>
<dbReference type="InterPro" id="IPR029052">
    <property type="entry name" value="Metallo-depent_PP-like"/>
</dbReference>
<keyword evidence="1 10" id="KW-1003">Cell membrane</keyword>
<feature type="binding site" evidence="10">
    <location>
        <position position="199"/>
    </location>
    <ligand>
        <name>Mn(2+)</name>
        <dbReference type="ChEBI" id="CHEBI:29035"/>
        <label>2</label>
    </ligand>
</feature>
<dbReference type="Proteomes" id="UP000672039">
    <property type="component" value="Chromosome"/>
</dbReference>
<proteinExistence type="inferred from homology"/>
<dbReference type="RefSeq" id="WP_210224249.1">
    <property type="nucleotide sequence ID" value="NZ_CP072801.1"/>
</dbReference>
<feature type="binding site" evidence="10">
    <location>
        <position position="201"/>
    </location>
    <ligand>
        <name>Mn(2+)</name>
        <dbReference type="ChEBI" id="CHEBI:29035"/>
        <label>1</label>
    </ligand>
</feature>
<keyword evidence="5 10" id="KW-0479">Metal-binding</keyword>
<dbReference type="PANTHER" id="PTHR34990:SF1">
    <property type="entry name" value="UDP-2,3-DIACYLGLUCOSAMINE HYDROLASE"/>
    <property type="match status" value="1"/>
</dbReference>
<evidence type="ECO:0000256" key="7">
    <source>
        <dbReference type="ARBA" id="ARBA00023098"/>
    </source>
</evidence>
<keyword evidence="9 10" id="KW-0464">Manganese</keyword>
<feature type="domain" description="Calcineurin-like phosphoesterase" evidence="11">
    <location>
        <begin position="4"/>
        <end position="203"/>
    </location>
</feature>
<evidence type="ECO:0000256" key="9">
    <source>
        <dbReference type="ARBA" id="ARBA00023211"/>
    </source>
</evidence>
<evidence type="ECO:0000259" key="11">
    <source>
        <dbReference type="Pfam" id="PF00149"/>
    </source>
</evidence>
<evidence type="ECO:0000256" key="2">
    <source>
        <dbReference type="ARBA" id="ARBA00022516"/>
    </source>
</evidence>
<dbReference type="CDD" id="cd07398">
    <property type="entry name" value="MPP_YbbF-LpxH"/>
    <property type="match status" value="1"/>
</dbReference>
<feature type="binding site" evidence="10">
    <location>
        <begin position="83"/>
        <end position="84"/>
    </location>
    <ligand>
        <name>substrate</name>
    </ligand>
</feature>
<dbReference type="NCBIfam" id="TIGR01854">
    <property type="entry name" value="lipid_A_lpxH"/>
    <property type="match status" value="1"/>
</dbReference>
<comment type="similarity">
    <text evidence="10">Belongs to the LpxH family.</text>
</comment>
<keyword evidence="3 10" id="KW-0997">Cell inner membrane</keyword>
<comment type="catalytic activity">
    <reaction evidence="10">
        <text>UDP-2-N,3-O-bis[(3R)-3-hydroxytetradecanoyl]-alpha-D-glucosamine + H2O = 2-N,3-O-bis[(3R)-3-hydroxytetradecanoyl]-alpha-D-glucosaminyl 1-phosphate + UMP + 2 H(+)</text>
        <dbReference type="Rhea" id="RHEA:25213"/>
        <dbReference type="ChEBI" id="CHEBI:15377"/>
        <dbReference type="ChEBI" id="CHEBI:15378"/>
        <dbReference type="ChEBI" id="CHEBI:57865"/>
        <dbReference type="ChEBI" id="CHEBI:57957"/>
        <dbReference type="ChEBI" id="CHEBI:78847"/>
        <dbReference type="EC" id="3.6.1.54"/>
    </reaction>
</comment>
<dbReference type="InterPro" id="IPR004843">
    <property type="entry name" value="Calcineurin-like_PHP"/>
</dbReference>
<dbReference type="PANTHER" id="PTHR34990">
    <property type="entry name" value="UDP-2,3-DIACYLGLUCOSAMINE HYDROLASE-RELATED"/>
    <property type="match status" value="1"/>
</dbReference>
<dbReference type="NCBIfam" id="NF003743">
    <property type="entry name" value="PRK05340.1"/>
    <property type="match status" value="1"/>
</dbReference>
<evidence type="ECO:0000256" key="10">
    <source>
        <dbReference type="HAMAP-Rule" id="MF_00575"/>
    </source>
</evidence>
<evidence type="ECO:0000256" key="4">
    <source>
        <dbReference type="ARBA" id="ARBA00022556"/>
    </source>
</evidence>
<protein>
    <recommendedName>
        <fullName evidence="10">UDP-2,3-diacylglucosamine hydrolase</fullName>
        <ecNumber evidence="10">3.6.1.54</ecNumber>
    </recommendedName>
    <alternativeName>
        <fullName evidence="10">UDP-2,3-diacylglucosamine diphosphatase</fullName>
    </alternativeName>
</protein>
<feature type="binding site" evidence="10">
    <location>
        <position position="41"/>
    </location>
    <ligand>
        <name>Mn(2+)</name>
        <dbReference type="ChEBI" id="CHEBI:29035"/>
        <label>1</label>
    </ligand>
</feature>
<dbReference type="Pfam" id="PF00149">
    <property type="entry name" value="Metallophos"/>
    <property type="match status" value="1"/>
</dbReference>
<organism evidence="12 13">
    <name type="scientific">Thiothrix litoralis</name>
    <dbReference type="NCBI Taxonomy" id="2891210"/>
    <lineage>
        <taxon>Bacteria</taxon>
        <taxon>Pseudomonadati</taxon>
        <taxon>Pseudomonadota</taxon>
        <taxon>Gammaproteobacteria</taxon>
        <taxon>Thiotrichales</taxon>
        <taxon>Thiotrichaceae</taxon>
        <taxon>Thiothrix</taxon>
    </lineage>
</organism>
<keyword evidence="7 10" id="KW-0443">Lipid metabolism</keyword>
<comment type="subcellular location">
    <subcellularLocation>
        <location evidence="10">Cell inner membrane</location>
        <topology evidence="10">Peripheral membrane protein</topology>
        <orientation evidence="10">Cytoplasmic side</orientation>
    </subcellularLocation>
</comment>
<evidence type="ECO:0000313" key="13">
    <source>
        <dbReference type="Proteomes" id="UP000672039"/>
    </source>
</evidence>
<evidence type="ECO:0000256" key="8">
    <source>
        <dbReference type="ARBA" id="ARBA00023136"/>
    </source>
</evidence>
<evidence type="ECO:0000256" key="3">
    <source>
        <dbReference type="ARBA" id="ARBA00022519"/>
    </source>
</evidence>
<reference evidence="12 13" key="1">
    <citation type="submission" date="2021-04" db="EMBL/GenBank/DDBJ databases">
        <title>Genomics, taxonomy and metabolism of representatives of sulfur bacteria of the genus Thiothrix: Thiothrix fructosivorans QT, Thiothrix unzii A1T and three new species, Thiothrix subterranea sp. nov., Thiothrix litoralis sp. nov. and 'Candidatus Thiothrix anitrata' sp. nov.</title>
        <authorList>
            <person name="Ravin N.V."/>
            <person name="Smolyakov D."/>
            <person name="Rudenko T.S."/>
            <person name="Mardanov A.V."/>
            <person name="Beletsky A.V."/>
            <person name="Markov N.D."/>
            <person name="Fomenkov A.I."/>
            <person name="Roberts R.J."/>
            <person name="Karnachuk O.V."/>
            <person name="Novikov A."/>
            <person name="Grabovich M.Y."/>
        </authorList>
    </citation>
    <scope>NUCLEOTIDE SEQUENCE [LARGE SCALE GENOMIC DNA]</scope>
    <source>
        <strain evidence="12 13">AS</strain>
    </source>
</reference>
<dbReference type="SUPFAM" id="SSF56300">
    <property type="entry name" value="Metallo-dependent phosphatases"/>
    <property type="match status" value="1"/>
</dbReference>